<name>A0A0R3WG20_TAEAS</name>
<keyword evidence="1" id="KW-0732">Signal</keyword>
<evidence type="ECO:0000256" key="1">
    <source>
        <dbReference type="SAM" id="SignalP"/>
    </source>
</evidence>
<dbReference type="Proteomes" id="UP000282613">
    <property type="component" value="Unassembled WGS sequence"/>
</dbReference>
<gene>
    <name evidence="2" type="ORF">TASK_LOCUS9814</name>
</gene>
<dbReference type="SUPFAM" id="SSF56112">
    <property type="entry name" value="Protein kinase-like (PK-like)"/>
    <property type="match status" value="1"/>
</dbReference>
<dbReference type="OrthoDB" id="6149074at2759"/>
<accession>A0A0R3WG20</accession>
<proteinExistence type="predicted"/>
<reference evidence="4" key="1">
    <citation type="submission" date="2017-02" db="UniProtKB">
        <authorList>
            <consortium name="WormBaseParasite"/>
        </authorList>
    </citation>
    <scope>IDENTIFICATION</scope>
</reference>
<evidence type="ECO:0000313" key="3">
    <source>
        <dbReference type="Proteomes" id="UP000282613"/>
    </source>
</evidence>
<dbReference type="AlphaFoldDB" id="A0A0R3WG20"/>
<sequence>MVPVAILISLAISNVCSAKKEVASRDRNRLNVYTLASDPVCSSDMEYFNFSHSVAAAVYYVRSLMPTNSEMLFLAVLGHIWVPGCSMQEASRASALYDVLQTYRFVVIDSDSLSRSFNTYTEITLLPTVVTIRSPHPVPAVSVVVQRKAILQGILGYLVNNGWKHIALFYDIHTNIFDIPEMHNVLELLTSVSIISTTNFTSLLEPLEDSLDVALILARAELALKFVVGVQNSTRIKQGRIALIHVDPTDMLTCDILRIWGAQLSQVGPLLTAGRSLIIVTALPKGTRYDERISLSVANGAALAMRLVQIHLLQEGGGNIASSASLFQPLRSLPHIQVPTLPSIAFHYQTEGGDISQGIFDLLLFSLKPNVTEVADVGAQAERCADIFNLIDSPRTPPMQVDMVSNSDALTSSHTLLPTPRVLISAPSINEEPLQSMRKGRIAQLNGLQVYVRELDLPRIPLRSRLIEHLAGLRDMRHENVNTFVGCCVTPHSFRLVFHYCHRRSLQVIK</sequence>
<evidence type="ECO:0000313" key="2">
    <source>
        <dbReference type="EMBL" id="VDK45774.1"/>
    </source>
</evidence>
<dbReference type="InterPro" id="IPR011009">
    <property type="entry name" value="Kinase-like_dom_sf"/>
</dbReference>
<keyword evidence="3" id="KW-1185">Reference proteome</keyword>
<protein>
    <submittedName>
        <fullName evidence="4">Guanylate cyclase</fullName>
    </submittedName>
</protein>
<organism evidence="4">
    <name type="scientific">Taenia asiatica</name>
    <name type="common">Asian tapeworm</name>
    <dbReference type="NCBI Taxonomy" id="60517"/>
    <lineage>
        <taxon>Eukaryota</taxon>
        <taxon>Metazoa</taxon>
        <taxon>Spiralia</taxon>
        <taxon>Lophotrochozoa</taxon>
        <taxon>Platyhelminthes</taxon>
        <taxon>Cestoda</taxon>
        <taxon>Eucestoda</taxon>
        <taxon>Cyclophyllidea</taxon>
        <taxon>Taeniidae</taxon>
        <taxon>Taenia</taxon>
    </lineage>
</organism>
<reference evidence="2 3" key="2">
    <citation type="submission" date="2018-11" db="EMBL/GenBank/DDBJ databases">
        <authorList>
            <consortium name="Pathogen Informatics"/>
        </authorList>
    </citation>
    <scope>NUCLEOTIDE SEQUENCE [LARGE SCALE GENOMIC DNA]</scope>
</reference>
<dbReference type="WBParaSite" id="TASK_0000981301-mRNA-1">
    <property type="protein sequence ID" value="TASK_0000981301-mRNA-1"/>
    <property type="gene ID" value="TASK_0000981301"/>
</dbReference>
<dbReference type="EMBL" id="UYRS01019516">
    <property type="protein sequence ID" value="VDK45774.1"/>
    <property type="molecule type" value="Genomic_DNA"/>
</dbReference>
<feature type="signal peptide" evidence="1">
    <location>
        <begin position="1"/>
        <end position="18"/>
    </location>
</feature>
<feature type="chain" id="PRO_5043132837" evidence="1">
    <location>
        <begin position="19"/>
        <end position="510"/>
    </location>
</feature>
<dbReference type="STRING" id="60517.A0A0R3WG20"/>
<evidence type="ECO:0000313" key="4">
    <source>
        <dbReference type="WBParaSite" id="TASK_0000981301-mRNA-1"/>
    </source>
</evidence>